<dbReference type="InterPro" id="IPR025672">
    <property type="entry name" value="Sigma_reg_C_dom"/>
</dbReference>
<keyword evidence="1" id="KW-1133">Transmembrane helix</keyword>
<protein>
    <recommendedName>
        <fullName evidence="6">Sigma factor regulator C-terminal domain-containing protein</fullName>
    </recommendedName>
</protein>
<keyword evidence="1" id="KW-0812">Transmembrane</keyword>
<dbReference type="Proteomes" id="UP000251002">
    <property type="component" value="Unassembled WGS sequence"/>
</dbReference>
<dbReference type="EMBL" id="QLZR01000010">
    <property type="protein sequence ID" value="RAZ73444.1"/>
    <property type="molecule type" value="Genomic_DNA"/>
</dbReference>
<evidence type="ECO:0000313" key="4">
    <source>
        <dbReference type="EMBL" id="RAZ73444.1"/>
    </source>
</evidence>
<evidence type="ECO:0008006" key="6">
    <source>
        <dbReference type="Google" id="ProtNLM"/>
    </source>
</evidence>
<keyword evidence="1" id="KW-0472">Membrane</keyword>
<feature type="transmembrane region" description="Helical" evidence="1">
    <location>
        <begin position="30"/>
        <end position="53"/>
    </location>
</feature>
<accession>A0A365KJW8</accession>
<feature type="domain" description="Sigma factor regulator N-terminal" evidence="3">
    <location>
        <begin position="16"/>
        <end position="102"/>
    </location>
</feature>
<dbReference type="Pfam" id="PF13791">
    <property type="entry name" value="Sigma_reg_C"/>
    <property type="match status" value="1"/>
</dbReference>
<keyword evidence="5" id="KW-1185">Reference proteome</keyword>
<evidence type="ECO:0000259" key="3">
    <source>
        <dbReference type="Pfam" id="PF13800"/>
    </source>
</evidence>
<reference evidence="4 5" key="1">
    <citation type="submission" date="2018-06" db="EMBL/GenBank/DDBJ databases">
        <title>The draft genome sequences of strains SCU63 and S1.</title>
        <authorList>
            <person name="Gan L."/>
        </authorList>
    </citation>
    <scope>NUCLEOTIDE SEQUENCE [LARGE SCALE GENOMIC DNA]</scope>
    <source>
        <strain evidence="4 5">SCU63</strain>
    </source>
</reference>
<organism evidence="4 5">
    <name type="scientific">Planococcus halotolerans</name>
    <dbReference type="NCBI Taxonomy" id="2233542"/>
    <lineage>
        <taxon>Bacteria</taxon>
        <taxon>Bacillati</taxon>
        <taxon>Bacillota</taxon>
        <taxon>Bacilli</taxon>
        <taxon>Bacillales</taxon>
        <taxon>Caryophanaceae</taxon>
        <taxon>Planococcus</taxon>
    </lineage>
</organism>
<dbReference type="AlphaFoldDB" id="A0A365KJW8"/>
<gene>
    <name evidence="4" type="ORF">DP120_17075</name>
</gene>
<name>A0A365KJW8_9BACL</name>
<dbReference type="Pfam" id="PF13800">
    <property type="entry name" value="Sigma_reg_N"/>
    <property type="match status" value="1"/>
</dbReference>
<evidence type="ECO:0000313" key="5">
    <source>
        <dbReference type="Proteomes" id="UP000251002"/>
    </source>
</evidence>
<sequence>MSENNDLFTRDNDFSKLVKKARRRSLIKNIVISLFVSLLLFAGLFWLGTFLMYKKMDKEISYDYAIQSIQGANVQNMGSLYNYTPFTASVTTETKKFISGVPVPWENHEKVFSVFGSSRNIQSNFVTGTGSIEDERIPVYFQGERVIEFYTPNGNYEFLPDDRSLLNKINENKVVEMAFSFDAAYSIEEVENRFSNQLNWYWVDTGFTELQTEELEPIFGNNAHGFLTNQDSVESANRFIQQIKWLQEEQGDFQEEANHFYETMTKNGQTDLEPENLEIIGVVVTGTPEELKRFNDTQMIRVAVLGVTADEY</sequence>
<evidence type="ECO:0000259" key="2">
    <source>
        <dbReference type="Pfam" id="PF13791"/>
    </source>
</evidence>
<dbReference type="InterPro" id="IPR029101">
    <property type="entry name" value="Sigma_reg_N"/>
</dbReference>
<comment type="caution">
    <text evidence="4">The sequence shown here is derived from an EMBL/GenBank/DDBJ whole genome shotgun (WGS) entry which is preliminary data.</text>
</comment>
<evidence type="ECO:0000256" key="1">
    <source>
        <dbReference type="SAM" id="Phobius"/>
    </source>
</evidence>
<proteinExistence type="predicted"/>
<dbReference type="RefSeq" id="WP_112224841.1">
    <property type="nucleotide sequence ID" value="NZ_QLZR01000010.1"/>
</dbReference>
<feature type="domain" description="Sigma factor regulator C-terminal" evidence="2">
    <location>
        <begin position="166"/>
        <end position="306"/>
    </location>
</feature>